<dbReference type="PANTHER" id="PTHR37012:SF2">
    <property type="entry name" value="BZIP DOMAIN-CONTAINING PROTEIN-RELATED"/>
    <property type="match status" value="1"/>
</dbReference>
<sequence length="422" mass="47147">MVQRLVEAIRNDDSPPSVAKTLQKNIQALYERGELTKQDITETDIISLMLKCLSRRQPRSRRSSTASAGPADLLGQSPRSPLGSFSVSPDTNEDSSFDEMFPLQIQSSNIDPGQYSTELAYSSTDVESLFSLNTLDSSNVSVYSNSVDSGTSLPTINSPQVGDFGKQMALHDELSQNRRFSEPYTLQLSGVNDGRSSMRGSDCSSSLSPTQGLTLPLIYPGDPMSDIALSFRDRARDLLKSGVSLRSVMGSGPTDVELLFRTRRPDDEYNVPGWACELSWGFQDVDWHVKLAEVFMRVRIMRWLILPNEKTFAGIPGILKPTSAQMRFPHSVAIDFLPIPTLRDILVRKPQDWHIPLSECKYSCNWDDNMAPAVITNPVTGRRQLSEQFEKHICDYQNWTVGKSILKTWPDLSGEIQLFKAV</sequence>
<dbReference type="PANTHER" id="PTHR37012">
    <property type="entry name" value="B-ZIP TRANSCRIPTION FACTOR (EUROFUNG)-RELATED"/>
    <property type="match status" value="1"/>
</dbReference>
<proteinExistence type="predicted"/>
<dbReference type="EMBL" id="JAXLQG010000009">
    <property type="protein sequence ID" value="KAK5535704.1"/>
    <property type="molecule type" value="Genomic_DNA"/>
</dbReference>
<evidence type="ECO:0000256" key="1">
    <source>
        <dbReference type="SAM" id="MobiDB-lite"/>
    </source>
</evidence>
<dbReference type="Pfam" id="PF11905">
    <property type="entry name" value="DUF3425"/>
    <property type="match status" value="1"/>
</dbReference>
<feature type="region of interest" description="Disordered" evidence="1">
    <location>
        <begin position="57"/>
        <end position="97"/>
    </location>
</feature>
<feature type="compositionally biased region" description="Polar residues" evidence="1">
    <location>
        <begin position="77"/>
        <end position="90"/>
    </location>
</feature>
<organism evidence="2 3">
    <name type="scientific">Vermiconidia calcicola</name>
    <dbReference type="NCBI Taxonomy" id="1690605"/>
    <lineage>
        <taxon>Eukaryota</taxon>
        <taxon>Fungi</taxon>
        <taxon>Dikarya</taxon>
        <taxon>Ascomycota</taxon>
        <taxon>Pezizomycotina</taxon>
        <taxon>Dothideomycetes</taxon>
        <taxon>Dothideomycetidae</taxon>
        <taxon>Mycosphaerellales</taxon>
        <taxon>Extremaceae</taxon>
        <taxon>Vermiconidia</taxon>
    </lineage>
</organism>
<protein>
    <submittedName>
        <fullName evidence="2">Uncharacterized protein</fullName>
    </submittedName>
</protein>
<accession>A0AAV9Q4C3</accession>
<evidence type="ECO:0000313" key="3">
    <source>
        <dbReference type="Proteomes" id="UP001345827"/>
    </source>
</evidence>
<dbReference type="AlphaFoldDB" id="A0AAV9Q4C3"/>
<comment type="caution">
    <text evidence="2">The sequence shown here is derived from an EMBL/GenBank/DDBJ whole genome shotgun (WGS) entry which is preliminary data.</text>
</comment>
<dbReference type="Proteomes" id="UP001345827">
    <property type="component" value="Unassembled WGS sequence"/>
</dbReference>
<reference evidence="2 3" key="1">
    <citation type="submission" date="2023-06" db="EMBL/GenBank/DDBJ databases">
        <title>Black Yeasts Isolated from many extreme environments.</title>
        <authorList>
            <person name="Coleine C."/>
            <person name="Stajich J.E."/>
            <person name="Selbmann L."/>
        </authorList>
    </citation>
    <scope>NUCLEOTIDE SEQUENCE [LARGE SCALE GENOMIC DNA]</scope>
    <source>
        <strain evidence="2 3">CCFEE 5887</strain>
    </source>
</reference>
<name>A0AAV9Q4C3_9PEZI</name>
<keyword evidence="3" id="KW-1185">Reference proteome</keyword>
<gene>
    <name evidence="2" type="ORF">LTR25_005606</name>
</gene>
<evidence type="ECO:0000313" key="2">
    <source>
        <dbReference type="EMBL" id="KAK5535704.1"/>
    </source>
</evidence>
<dbReference type="InterPro" id="IPR021833">
    <property type="entry name" value="DUF3425"/>
</dbReference>